<protein>
    <submittedName>
        <fullName evidence="3">D-alanyl-D-alanine carboxypeptidase</fullName>
    </submittedName>
</protein>
<keyword evidence="3" id="KW-0645">Protease</keyword>
<dbReference type="InterPro" id="IPR001466">
    <property type="entry name" value="Beta-lactam-related"/>
</dbReference>
<gene>
    <name evidence="3" type="ORF">SAMN05444320_102647</name>
</gene>
<keyword evidence="3" id="KW-0121">Carboxypeptidase</keyword>
<feature type="signal peptide" evidence="1">
    <location>
        <begin position="1"/>
        <end position="23"/>
    </location>
</feature>
<evidence type="ECO:0000259" key="2">
    <source>
        <dbReference type="Pfam" id="PF00144"/>
    </source>
</evidence>
<dbReference type="SUPFAM" id="SSF56601">
    <property type="entry name" value="beta-lactamase/transpeptidase-like"/>
    <property type="match status" value="1"/>
</dbReference>
<evidence type="ECO:0000256" key="1">
    <source>
        <dbReference type="SAM" id="SignalP"/>
    </source>
</evidence>
<dbReference type="EMBL" id="FQVN01000002">
    <property type="protein sequence ID" value="SHF14478.1"/>
    <property type="molecule type" value="Genomic_DNA"/>
</dbReference>
<dbReference type="InterPro" id="IPR012338">
    <property type="entry name" value="Beta-lactam/transpept-like"/>
</dbReference>
<name>A0A1M4Z957_STRHI</name>
<dbReference type="RefSeq" id="WP_073480846.1">
    <property type="nucleotide sequence ID" value="NZ_FQVN01000002.1"/>
</dbReference>
<dbReference type="PANTHER" id="PTHR46825">
    <property type="entry name" value="D-ALANYL-D-ALANINE-CARBOXYPEPTIDASE/ENDOPEPTIDASE AMPH"/>
    <property type="match status" value="1"/>
</dbReference>
<evidence type="ECO:0000313" key="3">
    <source>
        <dbReference type="EMBL" id="SHF14478.1"/>
    </source>
</evidence>
<feature type="chain" id="PRO_5038529615" evidence="1">
    <location>
        <begin position="24"/>
        <end position="425"/>
    </location>
</feature>
<organism evidence="3 4">
    <name type="scientific">Streptoalloteichus hindustanus</name>
    <dbReference type="NCBI Taxonomy" id="2017"/>
    <lineage>
        <taxon>Bacteria</taxon>
        <taxon>Bacillati</taxon>
        <taxon>Actinomycetota</taxon>
        <taxon>Actinomycetes</taxon>
        <taxon>Pseudonocardiales</taxon>
        <taxon>Pseudonocardiaceae</taxon>
        <taxon>Streptoalloteichus</taxon>
    </lineage>
</organism>
<accession>A0A1M4Z957</accession>
<reference evidence="3 4" key="1">
    <citation type="submission" date="2016-11" db="EMBL/GenBank/DDBJ databases">
        <authorList>
            <person name="Jaros S."/>
            <person name="Januszkiewicz K."/>
            <person name="Wedrychowicz H."/>
        </authorList>
    </citation>
    <scope>NUCLEOTIDE SEQUENCE [LARGE SCALE GENOMIC DNA]</scope>
    <source>
        <strain evidence="3 4">DSM 44523</strain>
    </source>
</reference>
<dbReference type="AlphaFoldDB" id="A0A1M4Z957"/>
<dbReference type="GO" id="GO:0004180">
    <property type="term" value="F:carboxypeptidase activity"/>
    <property type="evidence" value="ECO:0007669"/>
    <property type="project" value="UniProtKB-KW"/>
</dbReference>
<dbReference type="Gene3D" id="3.40.710.10">
    <property type="entry name" value="DD-peptidase/beta-lactamase superfamily"/>
    <property type="match status" value="1"/>
</dbReference>
<keyword evidence="4" id="KW-1185">Reference proteome</keyword>
<keyword evidence="3" id="KW-0378">Hydrolase</keyword>
<evidence type="ECO:0000313" key="4">
    <source>
        <dbReference type="Proteomes" id="UP000184501"/>
    </source>
</evidence>
<dbReference type="Pfam" id="PF00144">
    <property type="entry name" value="Beta-lactamase"/>
    <property type="match status" value="1"/>
</dbReference>
<sequence>MKLGIRRLTAAVLAATLATGVFGATAFAEPAAPVEAAPAEAATGQDRAALQQAMGELASAGVAGVQVRVHDQQGDWTGSSGVKELGRDEKVPTNGRFRAGSITKTFLSTVVLQLVGEGKLKLDDPVAKYLPQFGLDKRITVRMILQHTSGIFNYTGDTDANGKNEPGIPLEGSEFLKNRYRTYQPEELVRFALSKPARFEPNSEWRYSNTNYILAGLLVEKVTGRSYASQVEQRILRPLRLWETTMPGTRFGIPGPHAHGYYSYKENGKLETVDITRLNPSWGGAAGEIISTTRDLDRFNSALQGGKLLKPELLDLMRQERATRPGSGYGLGLEVEDTGPSCAGKMYGHTGGIHGYNSFMFSNADRSRRFEMSVTTGSFDIEDPATRDKLVKALNKVVNIGFCGKAASGENAAQPTLQSLKSLQF</sequence>
<feature type="domain" description="Beta-lactamase-related" evidence="2">
    <location>
        <begin position="59"/>
        <end position="366"/>
    </location>
</feature>
<dbReference type="PANTHER" id="PTHR46825:SF7">
    <property type="entry name" value="D-ALANYL-D-ALANINE CARBOXYPEPTIDASE"/>
    <property type="match status" value="1"/>
</dbReference>
<keyword evidence="1" id="KW-0732">Signal</keyword>
<dbReference type="STRING" id="2017.SAMN05444320_102647"/>
<dbReference type="InterPro" id="IPR050491">
    <property type="entry name" value="AmpC-like"/>
</dbReference>
<dbReference type="Proteomes" id="UP000184501">
    <property type="component" value="Unassembled WGS sequence"/>
</dbReference>
<proteinExistence type="predicted"/>